<dbReference type="EMBL" id="KQ474074">
    <property type="protein sequence ID" value="KPV77858.1"/>
    <property type="molecule type" value="Genomic_DNA"/>
</dbReference>
<feature type="region of interest" description="Disordered" evidence="5">
    <location>
        <begin position="287"/>
        <end position="421"/>
    </location>
</feature>
<protein>
    <submittedName>
        <fullName evidence="7">Uncharacterized protein</fullName>
    </submittedName>
</protein>
<organism evidence="7 8">
    <name type="scientific">Rhodotorula graminis (strain WP1)</name>
    <dbReference type="NCBI Taxonomy" id="578459"/>
    <lineage>
        <taxon>Eukaryota</taxon>
        <taxon>Fungi</taxon>
        <taxon>Dikarya</taxon>
        <taxon>Basidiomycota</taxon>
        <taxon>Pucciniomycotina</taxon>
        <taxon>Microbotryomycetes</taxon>
        <taxon>Sporidiobolales</taxon>
        <taxon>Sporidiobolaceae</taxon>
        <taxon>Rhodotorula</taxon>
    </lineage>
</organism>
<dbReference type="RefSeq" id="XP_018273907.1">
    <property type="nucleotide sequence ID" value="XM_018413966.1"/>
</dbReference>
<feature type="transmembrane region" description="Helical" evidence="6">
    <location>
        <begin position="134"/>
        <end position="160"/>
    </location>
</feature>
<evidence type="ECO:0000256" key="3">
    <source>
        <dbReference type="ARBA" id="ARBA00022989"/>
    </source>
</evidence>
<dbReference type="Proteomes" id="UP000053890">
    <property type="component" value="Unassembled WGS sequence"/>
</dbReference>
<keyword evidence="4 6" id="KW-0472">Membrane</keyword>
<reference evidence="7 8" key="1">
    <citation type="journal article" date="2015" name="Front. Microbiol.">
        <title>Genome sequence of the plant growth promoting endophytic yeast Rhodotorula graminis WP1.</title>
        <authorList>
            <person name="Firrincieli A."/>
            <person name="Otillar R."/>
            <person name="Salamov A."/>
            <person name="Schmutz J."/>
            <person name="Khan Z."/>
            <person name="Redman R.S."/>
            <person name="Fleck N.D."/>
            <person name="Lindquist E."/>
            <person name="Grigoriev I.V."/>
            <person name="Doty S.L."/>
        </authorList>
    </citation>
    <scope>NUCLEOTIDE SEQUENCE [LARGE SCALE GENOMIC DNA]</scope>
    <source>
        <strain evidence="7 8">WP1</strain>
    </source>
</reference>
<dbReference type="OrthoDB" id="3358017at2759"/>
<keyword evidence="8" id="KW-1185">Reference proteome</keyword>
<keyword evidence="2 6" id="KW-0812">Transmembrane</keyword>
<comment type="subcellular location">
    <subcellularLocation>
        <location evidence="1">Membrane</location>
        <topology evidence="1">Multi-pass membrane protein</topology>
    </subcellularLocation>
</comment>
<evidence type="ECO:0000256" key="4">
    <source>
        <dbReference type="ARBA" id="ARBA00023136"/>
    </source>
</evidence>
<proteinExistence type="predicted"/>
<keyword evidence="3 6" id="KW-1133">Transmembrane helix</keyword>
<dbReference type="InterPro" id="IPR007568">
    <property type="entry name" value="RTA1"/>
</dbReference>
<evidence type="ECO:0000256" key="5">
    <source>
        <dbReference type="SAM" id="MobiDB-lite"/>
    </source>
</evidence>
<evidence type="ECO:0000256" key="2">
    <source>
        <dbReference type="ARBA" id="ARBA00022692"/>
    </source>
</evidence>
<evidence type="ECO:0000256" key="1">
    <source>
        <dbReference type="ARBA" id="ARBA00004141"/>
    </source>
</evidence>
<feature type="transmembrane region" description="Helical" evidence="6">
    <location>
        <begin position="180"/>
        <end position="207"/>
    </location>
</feature>
<evidence type="ECO:0000313" key="8">
    <source>
        <dbReference type="Proteomes" id="UP000053890"/>
    </source>
</evidence>
<feature type="compositionally biased region" description="Basic and acidic residues" evidence="5">
    <location>
        <begin position="334"/>
        <end position="344"/>
    </location>
</feature>
<feature type="compositionally biased region" description="Acidic residues" evidence="5">
    <location>
        <begin position="383"/>
        <end position="392"/>
    </location>
</feature>
<feature type="compositionally biased region" description="Basic and acidic residues" evidence="5">
    <location>
        <begin position="289"/>
        <end position="311"/>
    </location>
</feature>
<dbReference type="GeneID" id="28974414"/>
<feature type="transmembrane region" description="Helical" evidence="6">
    <location>
        <begin position="87"/>
        <end position="113"/>
    </location>
</feature>
<evidence type="ECO:0000256" key="6">
    <source>
        <dbReference type="SAM" id="Phobius"/>
    </source>
</evidence>
<dbReference type="AlphaFoldDB" id="A0A194SAV8"/>
<dbReference type="PANTHER" id="PTHR31465:SF1">
    <property type="entry name" value="PROTEIN RTA1-RELATED"/>
    <property type="match status" value="1"/>
</dbReference>
<feature type="transmembrane region" description="Helical" evidence="6">
    <location>
        <begin position="219"/>
        <end position="236"/>
    </location>
</feature>
<dbReference type="STRING" id="578459.A0A194SAV8"/>
<dbReference type="PANTHER" id="PTHR31465">
    <property type="entry name" value="PROTEIN RTA1-RELATED"/>
    <property type="match status" value="1"/>
</dbReference>
<name>A0A194SAV8_RHOGW</name>
<evidence type="ECO:0000313" key="7">
    <source>
        <dbReference type="EMBL" id="KPV77858.1"/>
    </source>
</evidence>
<feature type="compositionally biased region" description="Low complexity" evidence="5">
    <location>
        <begin position="356"/>
        <end position="369"/>
    </location>
</feature>
<feature type="transmembrane region" description="Helical" evidence="6">
    <location>
        <begin position="60"/>
        <end position="81"/>
    </location>
</feature>
<feature type="transmembrane region" description="Helical" evidence="6">
    <location>
        <begin position="31"/>
        <end position="48"/>
    </location>
</feature>
<dbReference type="GO" id="GO:0016020">
    <property type="term" value="C:membrane"/>
    <property type="evidence" value="ECO:0007669"/>
    <property type="project" value="UniProtKB-SubCell"/>
</dbReference>
<dbReference type="OMA" id="ARANHEI"/>
<dbReference type="Pfam" id="PF04479">
    <property type="entry name" value="RTA1"/>
    <property type="match status" value="1"/>
</dbReference>
<gene>
    <name evidence="7" type="ORF">RHOBADRAFT_41857</name>
</gene>
<accession>A0A194SAV8</accession>
<sequence>MESSGYKGPINPNPADGESSVIIYGYVPSRALATIALVSFGLVALNYLSILARFKQSRAFSGLMVFGCICEIVGYAARLFSHYHPYVVVYFIIQYFFIVVSPVFFQAAFYLALGLGLRRLDHRGSTLLRFEPKILIAVMIVSDVVTTIIQVVGAALIGVAESARFGNGSASITSDQANDILLAGLATQTASFLAFLVLLGLCIWRSARTFTAAHLPKQFSLLLFLASLLVFLRTTFRLAETAQGVFGYASSHEALFGTLEYLPVILAVSIYAAIPLEHQLPIDVDDERYEPSVDDRSLDMRQTTKEARTIDLRSGGGGGPGGADLEPEDGYAGEADRRSRDGKRGGYAAREDDDGALSSPSGSGSGTDSSRTRTRTRSRDEVEQRDEDEGVVSDESPRTAVERGAGSGSDAESEKRRLKRE</sequence>